<organism evidence="2 3">
    <name type="scientific">Monilinia fructigena</name>
    <dbReference type="NCBI Taxonomy" id="38457"/>
    <lineage>
        <taxon>Eukaryota</taxon>
        <taxon>Fungi</taxon>
        <taxon>Dikarya</taxon>
        <taxon>Ascomycota</taxon>
        <taxon>Pezizomycotina</taxon>
        <taxon>Leotiomycetes</taxon>
        <taxon>Helotiales</taxon>
        <taxon>Sclerotiniaceae</taxon>
        <taxon>Monilinia</taxon>
    </lineage>
</organism>
<feature type="compositionally biased region" description="Low complexity" evidence="1">
    <location>
        <begin position="10"/>
        <end position="19"/>
    </location>
</feature>
<dbReference type="OrthoDB" id="5337545at2759"/>
<feature type="compositionally biased region" description="Low complexity" evidence="1">
    <location>
        <begin position="219"/>
        <end position="231"/>
    </location>
</feature>
<dbReference type="EMBL" id="QKRW01000006">
    <property type="protein sequence ID" value="RAL66377.1"/>
    <property type="molecule type" value="Genomic_DNA"/>
</dbReference>
<protein>
    <submittedName>
        <fullName evidence="2">Uncharacterized protein</fullName>
    </submittedName>
</protein>
<dbReference type="Proteomes" id="UP000249056">
    <property type="component" value="Unassembled WGS sequence"/>
</dbReference>
<evidence type="ECO:0000313" key="3">
    <source>
        <dbReference type="Proteomes" id="UP000249056"/>
    </source>
</evidence>
<evidence type="ECO:0000313" key="2">
    <source>
        <dbReference type="EMBL" id="RAL66377.1"/>
    </source>
</evidence>
<proteinExistence type="predicted"/>
<feature type="compositionally biased region" description="Basic and acidic residues" evidence="1">
    <location>
        <begin position="27"/>
        <end position="40"/>
    </location>
</feature>
<dbReference type="AlphaFoldDB" id="A0A395J1J4"/>
<feature type="region of interest" description="Disordered" evidence="1">
    <location>
        <begin position="218"/>
        <end position="237"/>
    </location>
</feature>
<evidence type="ECO:0000256" key="1">
    <source>
        <dbReference type="SAM" id="MobiDB-lite"/>
    </source>
</evidence>
<feature type="compositionally biased region" description="Gly residues" evidence="1">
    <location>
        <begin position="83"/>
        <end position="96"/>
    </location>
</feature>
<feature type="compositionally biased region" description="Basic and acidic residues" evidence="1">
    <location>
        <begin position="180"/>
        <end position="191"/>
    </location>
</feature>
<name>A0A395J1J4_9HELO</name>
<accession>A0A395J1J4</accession>
<gene>
    <name evidence="2" type="ORF">DID88_006070</name>
</gene>
<feature type="compositionally biased region" description="Polar residues" evidence="1">
    <location>
        <begin position="166"/>
        <end position="178"/>
    </location>
</feature>
<feature type="compositionally biased region" description="Gly residues" evidence="1">
    <location>
        <begin position="119"/>
        <end position="129"/>
    </location>
</feature>
<feature type="region of interest" description="Disordered" evidence="1">
    <location>
        <begin position="80"/>
        <end position="191"/>
    </location>
</feature>
<feature type="compositionally biased region" description="Basic and acidic residues" evidence="1">
    <location>
        <begin position="134"/>
        <end position="159"/>
    </location>
</feature>
<feature type="region of interest" description="Disordered" evidence="1">
    <location>
        <begin position="1"/>
        <end position="48"/>
    </location>
</feature>
<keyword evidence="3" id="KW-1185">Reference proteome</keyword>
<sequence>MGDPKGKCKAAASASTSVPVPAPVPTEKSHTSQQRQEKENINAQTGISQADTSLLSRIGASASGLARDTLVREGARGDAVGRGIKGLVGGKGGSGSGSQEFGGDHARGNEEELSTFLDGTGGLDGGFGDGVDSMEFKDEHGGDSATDFKRDFESRDKRNTRISGPVENSGTLDITSESGSEERDREYRDTSEMLYSVAKNPQVSTSTPREWEGVWSRASDISTPTPISTSDLNAQRQNRRDVQSNIDGTLLGQSAWPPTTTLTPKTDVLAQESHDGEGVLAILNTRIADGELAEQEVMKREMESHGEEWYWENIWGLDGEQKMKIVGMVRGLGGLERVSKSNESLELVPDYEREGREGEGEKWKSEWEGVLNGYVDEVWGGLLPLVKEARRELEGGRAKERGI</sequence>
<reference evidence="2 3" key="1">
    <citation type="submission" date="2018-06" db="EMBL/GenBank/DDBJ databases">
        <title>Genome Sequence of the Brown Rot Fungal Pathogen Monilinia fructigena.</title>
        <authorList>
            <person name="Landi L."/>
            <person name="De Miccolis Angelini R.M."/>
            <person name="Pollastro S."/>
            <person name="Abate D."/>
            <person name="Faretra F."/>
            <person name="Romanazzi G."/>
        </authorList>
    </citation>
    <scope>NUCLEOTIDE SEQUENCE [LARGE SCALE GENOMIC DNA]</scope>
    <source>
        <strain evidence="2 3">Mfrg269</strain>
    </source>
</reference>
<comment type="caution">
    <text evidence="2">The sequence shown here is derived from an EMBL/GenBank/DDBJ whole genome shotgun (WGS) entry which is preliminary data.</text>
</comment>